<evidence type="ECO:0000313" key="3">
    <source>
        <dbReference type="Proteomes" id="UP001219933"/>
    </source>
</evidence>
<protein>
    <submittedName>
        <fullName evidence="2">Uncharacterized protein</fullName>
    </submittedName>
</protein>
<dbReference type="EMBL" id="CP119882">
    <property type="protein sequence ID" value="WFD36925.1"/>
    <property type="molecule type" value="Genomic_DNA"/>
</dbReference>
<reference evidence="2" key="1">
    <citation type="submission" date="2023-03" db="EMBL/GenBank/DDBJ databases">
        <title>Mating type loci evolution in Malassezia.</title>
        <authorList>
            <person name="Coelho M.A."/>
        </authorList>
    </citation>
    <scope>NUCLEOTIDE SEQUENCE</scope>
    <source>
        <strain evidence="2">CBS 11721</strain>
    </source>
</reference>
<dbReference type="AlphaFoldDB" id="A0AAF0EU87"/>
<feature type="region of interest" description="Disordered" evidence="1">
    <location>
        <begin position="36"/>
        <end position="56"/>
    </location>
</feature>
<accession>A0AAF0EU87</accession>
<sequence>MKPSIARSVRVKLLPPGVQPPKASVPSIARVQKLRDAAPARSRANSEQSVAEQLRSAAQLPPNIRIEEHFSRKSRYWNVARQARSVLRNELAEA</sequence>
<organism evidence="2 3">
    <name type="scientific">Malassezia cuniculi</name>
    <dbReference type="NCBI Taxonomy" id="948313"/>
    <lineage>
        <taxon>Eukaryota</taxon>
        <taxon>Fungi</taxon>
        <taxon>Dikarya</taxon>
        <taxon>Basidiomycota</taxon>
        <taxon>Ustilaginomycotina</taxon>
        <taxon>Malasseziomycetes</taxon>
        <taxon>Malasseziales</taxon>
        <taxon>Malasseziaceae</taxon>
        <taxon>Malassezia</taxon>
    </lineage>
</organism>
<proteinExistence type="predicted"/>
<keyword evidence="3" id="KW-1185">Reference proteome</keyword>
<dbReference type="Proteomes" id="UP001219933">
    <property type="component" value="Chromosome 6"/>
</dbReference>
<name>A0AAF0EU87_9BASI</name>
<evidence type="ECO:0000313" key="2">
    <source>
        <dbReference type="EMBL" id="WFD36925.1"/>
    </source>
</evidence>
<gene>
    <name evidence="2" type="ORF">MCUN1_003817</name>
</gene>
<evidence type="ECO:0000256" key="1">
    <source>
        <dbReference type="SAM" id="MobiDB-lite"/>
    </source>
</evidence>